<dbReference type="EMBL" id="CM037160">
    <property type="protein sequence ID" value="KAH7840899.1"/>
    <property type="molecule type" value="Genomic_DNA"/>
</dbReference>
<name>A0ACB7XJA6_9ERIC</name>
<protein>
    <submittedName>
        <fullName evidence="1">Uncharacterized protein</fullName>
    </submittedName>
</protein>
<evidence type="ECO:0000313" key="2">
    <source>
        <dbReference type="Proteomes" id="UP000828048"/>
    </source>
</evidence>
<accession>A0ACB7XJA6</accession>
<reference evidence="1 2" key="1">
    <citation type="journal article" date="2021" name="Hortic Res">
        <title>High-quality reference genome and annotation aids understanding of berry development for evergreen blueberry (Vaccinium darrowii).</title>
        <authorList>
            <person name="Yu J."/>
            <person name="Hulse-Kemp A.M."/>
            <person name="Babiker E."/>
            <person name="Staton M."/>
        </authorList>
    </citation>
    <scope>NUCLEOTIDE SEQUENCE [LARGE SCALE GENOMIC DNA]</scope>
    <source>
        <strain evidence="2">cv. NJ 8807/NJ 8810</strain>
        <tissue evidence="1">Young leaf</tissue>
    </source>
</reference>
<gene>
    <name evidence="1" type="ORF">Vadar_023079</name>
</gene>
<evidence type="ECO:0000313" key="1">
    <source>
        <dbReference type="EMBL" id="KAH7840899.1"/>
    </source>
</evidence>
<organism evidence="1 2">
    <name type="scientific">Vaccinium darrowii</name>
    <dbReference type="NCBI Taxonomy" id="229202"/>
    <lineage>
        <taxon>Eukaryota</taxon>
        <taxon>Viridiplantae</taxon>
        <taxon>Streptophyta</taxon>
        <taxon>Embryophyta</taxon>
        <taxon>Tracheophyta</taxon>
        <taxon>Spermatophyta</taxon>
        <taxon>Magnoliopsida</taxon>
        <taxon>eudicotyledons</taxon>
        <taxon>Gunneridae</taxon>
        <taxon>Pentapetalae</taxon>
        <taxon>asterids</taxon>
        <taxon>Ericales</taxon>
        <taxon>Ericaceae</taxon>
        <taxon>Vaccinioideae</taxon>
        <taxon>Vaccinieae</taxon>
        <taxon>Vaccinium</taxon>
    </lineage>
</organism>
<dbReference type="Proteomes" id="UP000828048">
    <property type="component" value="Chromosome 10"/>
</dbReference>
<comment type="caution">
    <text evidence="1">The sequence shown here is derived from an EMBL/GenBank/DDBJ whole genome shotgun (WGS) entry which is preliminary data.</text>
</comment>
<keyword evidence="2" id="KW-1185">Reference proteome</keyword>
<sequence>MALGAALDPRYKMKLIDCCFPEIYTAFEAAENSSVVLDSLHELYKEYVAVYSLANIEQNSSSKEVGNSGVASYGSKKMGSGRSKFDSFVRKVDSIQPVKSELDIYLEEALIDAPLDSTFQILDLRRTPPLDQSPIAFELHQRTPMCIDHLNDRSAISQRVGPWTSLQQQDLQWHISSIATGIEARYLKIPMP</sequence>
<proteinExistence type="predicted"/>